<gene>
    <name evidence="1" type="ORF">CAUPRSCDRAFT_13038</name>
</gene>
<proteinExistence type="predicted"/>
<evidence type="ECO:0000313" key="1">
    <source>
        <dbReference type="EMBL" id="RKO95247.1"/>
    </source>
</evidence>
<dbReference type="Proteomes" id="UP000268535">
    <property type="component" value="Unassembled WGS sequence"/>
</dbReference>
<protein>
    <submittedName>
        <fullName evidence="1">Uncharacterized protein</fullName>
    </submittedName>
</protein>
<dbReference type="EMBL" id="ML012397">
    <property type="protein sequence ID" value="RKO95247.1"/>
    <property type="molecule type" value="Genomic_DNA"/>
</dbReference>
<name>A0A4V1ISZ2_9FUNG</name>
<accession>A0A4V1ISZ2</accession>
<evidence type="ECO:0000313" key="2">
    <source>
        <dbReference type="Proteomes" id="UP000268535"/>
    </source>
</evidence>
<sequence>MEAVSQAASERTFDSLHAAWTAATTVPPLSHALLTDSEVASAKWLYTHEVGLEPRVDYARDRDRHRVSVRDRQHDLDRLARHRADAAAADVADSHRDDAQSDGIAAACGALDVYDHHDADDTSDPRVPALGRIRRCSRHFYLDLHHVQYDAPRVRV</sequence>
<organism evidence="1 2">
    <name type="scientific">Caulochytrium protostelioides</name>
    <dbReference type="NCBI Taxonomy" id="1555241"/>
    <lineage>
        <taxon>Eukaryota</taxon>
        <taxon>Fungi</taxon>
        <taxon>Fungi incertae sedis</taxon>
        <taxon>Chytridiomycota</taxon>
        <taxon>Chytridiomycota incertae sedis</taxon>
        <taxon>Chytridiomycetes</taxon>
        <taxon>Caulochytriales</taxon>
        <taxon>Caulochytriaceae</taxon>
        <taxon>Caulochytrium</taxon>
    </lineage>
</organism>
<dbReference type="AlphaFoldDB" id="A0A4V1ISZ2"/>
<reference evidence="2" key="1">
    <citation type="journal article" date="2018" name="Nat. Microbiol.">
        <title>Leveraging single-cell genomics to expand the fungal tree of life.</title>
        <authorList>
            <person name="Ahrendt S.R."/>
            <person name="Quandt C.A."/>
            <person name="Ciobanu D."/>
            <person name="Clum A."/>
            <person name="Salamov A."/>
            <person name="Andreopoulos B."/>
            <person name="Cheng J.F."/>
            <person name="Woyke T."/>
            <person name="Pelin A."/>
            <person name="Henrissat B."/>
            <person name="Reynolds N.K."/>
            <person name="Benny G.L."/>
            <person name="Smith M.E."/>
            <person name="James T.Y."/>
            <person name="Grigoriev I.V."/>
        </authorList>
    </citation>
    <scope>NUCLEOTIDE SEQUENCE [LARGE SCALE GENOMIC DNA]</scope>
    <source>
        <strain evidence="2">ATCC 52028</strain>
    </source>
</reference>